<feature type="region of interest" description="Disordered" evidence="1">
    <location>
        <begin position="85"/>
        <end position="130"/>
    </location>
</feature>
<evidence type="ECO:0000313" key="2">
    <source>
        <dbReference type="EMBL" id="GIM79260.1"/>
    </source>
</evidence>
<protein>
    <submittedName>
        <fullName evidence="2">Uncharacterized protein</fullName>
    </submittedName>
</protein>
<gene>
    <name evidence="2" type="ORF">Aau02nite_84880</name>
</gene>
<feature type="region of interest" description="Disordered" evidence="1">
    <location>
        <begin position="1"/>
        <end position="61"/>
    </location>
</feature>
<dbReference type="AlphaFoldDB" id="A0A919SUQ1"/>
<organism evidence="2 3">
    <name type="scientific">Actinoplanes auranticolor</name>
    <dbReference type="NCBI Taxonomy" id="47988"/>
    <lineage>
        <taxon>Bacteria</taxon>
        <taxon>Bacillati</taxon>
        <taxon>Actinomycetota</taxon>
        <taxon>Actinomycetes</taxon>
        <taxon>Micromonosporales</taxon>
        <taxon>Micromonosporaceae</taxon>
        <taxon>Actinoplanes</taxon>
    </lineage>
</organism>
<feature type="compositionally biased region" description="Gly residues" evidence="1">
    <location>
        <begin position="120"/>
        <end position="130"/>
    </location>
</feature>
<keyword evidence="3" id="KW-1185">Reference proteome</keyword>
<name>A0A919SUQ1_9ACTN</name>
<sequence length="130" mass="13533">MQNTGPPPHGLPAPDGLGGTVRLPENLPVERENGIAPEHKNPRISRQRGSDGPRLHPGKRQAQLRGVISLYYGLVNATDLDINVNAGGGEKGPPGRAGRSEHQMGGDVGLHGSQRYKPGSSGGRVGAAAR</sequence>
<evidence type="ECO:0000313" key="3">
    <source>
        <dbReference type="Proteomes" id="UP000681340"/>
    </source>
</evidence>
<comment type="caution">
    <text evidence="2">The sequence shown here is derived from an EMBL/GenBank/DDBJ whole genome shotgun (WGS) entry which is preliminary data.</text>
</comment>
<evidence type="ECO:0000256" key="1">
    <source>
        <dbReference type="SAM" id="MobiDB-lite"/>
    </source>
</evidence>
<proteinExistence type="predicted"/>
<feature type="compositionally biased region" description="Basic and acidic residues" evidence="1">
    <location>
        <begin position="28"/>
        <end position="41"/>
    </location>
</feature>
<reference evidence="2" key="1">
    <citation type="submission" date="2021-03" db="EMBL/GenBank/DDBJ databases">
        <title>Whole genome shotgun sequence of Actinoplanes auranticolor NBRC 12245.</title>
        <authorList>
            <person name="Komaki H."/>
            <person name="Tamura T."/>
        </authorList>
    </citation>
    <scope>NUCLEOTIDE SEQUENCE</scope>
    <source>
        <strain evidence="2">NBRC 12245</strain>
    </source>
</reference>
<dbReference type="Proteomes" id="UP000681340">
    <property type="component" value="Unassembled WGS sequence"/>
</dbReference>
<feature type="compositionally biased region" description="Pro residues" evidence="1">
    <location>
        <begin position="1"/>
        <end position="11"/>
    </location>
</feature>
<dbReference type="EMBL" id="BOQL01000080">
    <property type="protein sequence ID" value="GIM79260.1"/>
    <property type="molecule type" value="Genomic_DNA"/>
</dbReference>
<accession>A0A919SUQ1</accession>